<accession>A0A6J5V6A6</accession>
<dbReference type="PROSITE" id="PS50888">
    <property type="entry name" value="BHLH"/>
    <property type="match status" value="1"/>
</dbReference>
<feature type="region of interest" description="Disordered" evidence="5">
    <location>
        <begin position="503"/>
        <end position="542"/>
    </location>
</feature>
<evidence type="ECO:0000256" key="5">
    <source>
        <dbReference type="SAM" id="MobiDB-lite"/>
    </source>
</evidence>
<dbReference type="Proteomes" id="UP000507222">
    <property type="component" value="Unassembled WGS sequence"/>
</dbReference>
<evidence type="ECO:0000256" key="1">
    <source>
        <dbReference type="ARBA" id="ARBA00004123"/>
    </source>
</evidence>
<gene>
    <name evidence="7" type="ORF">CURHAP_LOCUS40126</name>
</gene>
<organism evidence="7 8">
    <name type="scientific">Prunus armeniaca</name>
    <name type="common">Apricot</name>
    <name type="synonym">Armeniaca vulgaris</name>
    <dbReference type="NCBI Taxonomy" id="36596"/>
    <lineage>
        <taxon>Eukaryota</taxon>
        <taxon>Viridiplantae</taxon>
        <taxon>Streptophyta</taxon>
        <taxon>Embryophyta</taxon>
        <taxon>Tracheophyta</taxon>
        <taxon>Spermatophyta</taxon>
        <taxon>Magnoliopsida</taxon>
        <taxon>eudicotyledons</taxon>
        <taxon>Gunneridae</taxon>
        <taxon>Pentapetalae</taxon>
        <taxon>rosids</taxon>
        <taxon>fabids</taxon>
        <taxon>Rosales</taxon>
        <taxon>Rosaceae</taxon>
        <taxon>Amygdaloideae</taxon>
        <taxon>Amygdaleae</taxon>
        <taxon>Prunus</taxon>
    </lineage>
</organism>
<feature type="domain" description="BHLH" evidence="6">
    <location>
        <begin position="528"/>
        <end position="577"/>
    </location>
</feature>
<dbReference type="GO" id="GO:0005634">
    <property type="term" value="C:nucleus"/>
    <property type="evidence" value="ECO:0007669"/>
    <property type="project" value="UniProtKB-SubCell"/>
</dbReference>
<dbReference type="InterPro" id="IPR043561">
    <property type="entry name" value="LHW-like"/>
</dbReference>
<dbReference type="Pfam" id="PF14215">
    <property type="entry name" value="bHLH-MYC_N"/>
    <property type="match status" value="1"/>
</dbReference>
<dbReference type="Pfam" id="PF23176">
    <property type="entry name" value="bHLH_LHW"/>
    <property type="match status" value="1"/>
</dbReference>
<evidence type="ECO:0000313" key="7">
    <source>
        <dbReference type="EMBL" id="CAB4284570.1"/>
    </source>
</evidence>
<keyword evidence="4" id="KW-0539">Nucleus</keyword>
<evidence type="ECO:0000313" key="8">
    <source>
        <dbReference type="Proteomes" id="UP000507222"/>
    </source>
</evidence>
<keyword evidence="3" id="KW-0804">Transcription</keyword>
<dbReference type="GO" id="GO:0003700">
    <property type="term" value="F:DNA-binding transcription factor activity"/>
    <property type="evidence" value="ECO:0007669"/>
    <property type="project" value="InterPro"/>
</dbReference>
<dbReference type="PANTHER" id="PTHR46196:SF3">
    <property type="entry name" value="TRANSCRIPTION FACTOR LHW-LIKE ISOFORM X1"/>
    <property type="match status" value="1"/>
</dbReference>
<evidence type="ECO:0000259" key="6">
    <source>
        <dbReference type="PROSITE" id="PS50888"/>
    </source>
</evidence>
<proteinExistence type="predicted"/>
<dbReference type="PANTHER" id="PTHR46196">
    <property type="entry name" value="TRANSCRIPTION FACTOR BHLH155-LIKE ISOFORM X1-RELATED"/>
    <property type="match status" value="1"/>
</dbReference>
<dbReference type="AlphaFoldDB" id="A0A6J5V6A6"/>
<protein>
    <recommendedName>
        <fullName evidence="6">BHLH domain-containing protein</fullName>
    </recommendedName>
</protein>
<dbReference type="GO" id="GO:0046983">
    <property type="term" value="F:protein dimerization activity"/>
    <property type="evidence" value="ECO:0007669"/>
    <property type="project" value="InterPro"/>
</dbReference>
<evidence type="ECO:0000256" key="2">
    <source>
        <dbReference type="ARBA" id="ARBA00023015"/>
    </source>
</evidence>
<dbReference type="InterPro" id="IPR025610">
    <property type="entry name" value="MYC/MYB_N"/>
</dbReference>
<comment type="subcellular location">
    <subcellularLocation>
        <location evidence="1">Nucleus</location>
    </subcellularLocation>
</comment>
<dbReference type="InterPro" id="IPR011598">
    <property type="entry name" value="bHLH_dom"/>
</dbReference>
<name>A0A6J5V6A6_PRUAR</name>
<reference evidence="7 8" key="1">
    <citation type="submission" date="2020-05" db="EMBL/GenBank/DDBJ databases">
        <authorList>
            <person name="Campoy J."/>
            <person name="Schneeberger K."/>
            <person name="Spophaly S."/>
        </authorList>
    </citation>
    <scope>NUCLEOTIDE SEQUENCE [LARGE SCALE GENOMIC DNA]</scope>
    <source>
        <strain evidence="7">PruArmRojPasFocal</strain>
    </source>
</reference>
<sequence length="712" mass="79724">MGTTALRQLLKSLCSNNSPWKYAVIWKLKHQTDLILAWEDGYCHHPKPREAVEHSPDDIYFSDANQMRFKNCATSVHDGGSTGYPIGLAVADMSHLQHTFGKGVVGEVACTGNHKWVSLHSLCTRESDSKLVPECPDEWLLQFALGIKTILLVPVLPYGVLQLGSMETVAEDLAVVAFVKDRFNAIHNVVGKPVPFTLFRDIRAESLWPQSSSLMGNTFESSAVTINPLKVERSEEVGNVRLNDTLLSTLEQFVQLPTIENVLLDSGTDQPEVLKRIGENENGVPRIYHTGESNPFSQCVDTDMLETIETQMFGLSCLEEELLAYSQYGGYNVDVLGDPLSGFHSYSAGGIAEQLLNYNNAEDISYNRKDSFFSFPENCELHKALGTTFQRQTDEHLWNSSISIDDTCSSSGLQKDFIHSIEPSRLSKGSDAENLFESMVARDDTSSSRSDNIKSCMTTSSQFPASCEQLKFEASAPMESDSMTWNHASASFKGTMSTLLDKERQGKGYTSTKPKKEQKSSGASARRTRLSNSPKLRPRDRQLIQDRVKELRELVPNGDKCSIDGLLDRTIKHMLYLRTMTDQAEKLGCYAHQEVPRSNNMSEAKIGGQNGTSRGFEIGNELQICPIVVEDLQHPGHMLIEMLCDEHGLFLDIAQAIRRLELTILKGVMETRSSNMWAHFVVEAPRGFHRMDVFWPLLHLLQRRRNNISSKI</sequence>
<keyword evidence="2" id="KW-0805">Transcription regulation</keyword>
<evidence type="ECO:0000256" key="4">
    <source>
        <dbReference type="ARBA" id="ARBA00023242"/>
    </source>
</evidence>
<dbReference type="EMBL" id="CAEKDK010000006">
    <property type="protein sequence ID" value="CAB4284570.1"/>
    <property type="molecule type" value="Genomic_DNA"/>
</dbReference>
<evidence type="ECO:0000256" key="3">
    <source>
        <dbReference type="ARBA" id="ARBA00023163"/>
    </source>
</evidence>